<dbReference type="InterPro" id="IPR036388">
    <property type="entry name" value="WH-like_DNA-bd_sf"/>
</dbReference>
<evidence type="ECO:0000256" key="2">
    <source>
        <dbReference type="ARBA" id="ARBA00023125"/>
    </source>
</evidence>
<dbReference type="CDD" id="cd07377">
    <property type="entry name" value="WHTH_GntR"/>
    <property type="match status" value="1"/>
</dbReference>
<name>A0A1E5L332_9FIRM</name>
<dbReference type="AlphaFoldDB" id="A0A1E5L332"/>
<dbReference type="Pfam" id="PF07729">
    <property type="entry name" value="FCD"/>
    <property type="match status" value="1"/>
</dbReference>
<dbReference type="SMART" id="SM00345">
    <property type="entry name" value="HTH_GNTR"/>
    <property type="match status" value="1"/>
</dbReference>
<evidence type="ECO:0000256" key="3">
    <source>
        <dbReference type="ARBA" id="ARBA00023163"/>
    </source>
</evidence>
<dbReference type="GO" id="GO:0003677">
    <property type="term" value="F:DNA binding"/>
    <property type="evidence" value="ECO:0007669"/>
    <property type="project" value="UniProtKB-KW"/>
</dbReference>
<dbReference type="Pfam" id="PF00392">
    <property type="entry name" value="GntR"/>
    <property type="match status" value="1"/>
</dbReference>
<dbReference type="Gene3D" id="1.10.10.10">
    <property type="entry name" value="Winged helix-like DNA-binding domain superfamily/Winged helix DNA-binding domain"/>
    <property type="match status" value="1"/>
</dbReference>
<keyword evidence="3" id="KW-0804">Transcription</keyword>
<dbReference type="InterPro" id="IPR008920">
    <property type="entry name" value="TF_FadR/GntR_C"/>
</dbReference>
<dbReference type="Proteomes" id="UP000095255">
    <property type="component" value="Unassembled WGS sequence"/>
</dbReference>
<protein>
    <recommendedName>
        <fullName evidence="4">HTH gntR-type domain-containing protein</fullName>
    </recommendedName>
</protein>
<evidence type="ECO:0000256" key="1">
    <source>
        <dbReference type="ARBA" id="ARBA00023015"/>
    </source>
</evidence>
<dbReference type="InterPro" id="IPR011711">
    <property type="entry name" value="GntR_C"/>
</dbReference>
<dbReference type="GO" id="GO:0003700">
    <property type="term" value="F:DNA-binding transcription factor activity"/>
    <property type="evidence" value="ECO:0007669"/>
    <property type="project" value="InterPro"/>
</dbReference>
<gene>
    <name evidence="5" type="ORF">BHU72_09715</name>
</gene>
<keyword evidence="2" id="KW-0238">DNA-binding</keyword>
<dbReference type="PRINTS" id="PR00035">
    <property type="entry name" value="HTHGNTR"/>
</dbReference>
<dbReference type="SMART" id="SM00895">
    <property type="entry name" value="FCD"/>
    <property type="match status" value="1"/>
</dbReference>
<comment type="caution">
    <text evidence="5">The sequence shown here is derived from an EMBL/GenBank/DDBJ whole genome shotgun (WGS) entry which is preliminary data.</text>
</comment>
<sequence length="228" mass="25917">MLEPVKKRRLYEEIMFQIRGLIMDGRFLPGDKLPSERDLATTLGVARSSVREAIRALELLGFLESRQGEGTFIKSHSGTEMIESLALLILKEKDTLDNLFEVREILECETARLAAERASEEDLERLEMILSRADKTVKEGTIPLTEDTEFHYALAEASGNEILVRVMHTIGDFIRKGKEGSLTLPGRPQKSVKDHYEILYAVKDQDGERAREAMRNHLKKVKTDLFGE</sequence>
<proteinExistence type="predicted"/>
<dbReference type="InterPro" id="IPR000524">
    <property type="entry name" value="Tscrpt_reg_HTH_GntR"/>
</dbReference>
<dbReference type="PROSITE" id="PS50949">
    <property type="entry name" value="HTH_GNTR"/>
    <property type="match status" value="1"/>
</dbReference>
<reference evidence="5 6" key="1">
    <citation type="submission" date="2016-09" db="EMBL/GenBank/DDBJ databases">
        <title>Desulfuribacillus arsenicus sp. nov., an obligately anaerobic, dissimilatory arsenic- and antimonate-reducing bacterium isolated from anoxic sediments.</title>
        <authorList>
            <person name="Abin C.A."/>
            <person name="Hollibaugh J.T."/>
        </authorList>
    </citation>
    <scope>NUCLEOTIDE SEQUENCE [LARGE SCALE GENOMIC DNA]</scope>
    <source>
        <strain evidence="5 6">MLFW-2</strain>
    </source>
</reference>
<dbReference type="PANTHER" id="PTHR43537:SF5">
    <property type="entry name" value="UXU OPERON TRANSCRIPTIONAL REGULATOR"/>
    <property type="match status" value="1"/>
</dbReference>
<feature type="domain" description="HTH gntR-type" evidence="4">
    <location>
        <begin position="8"/>
        <end position="76"/>
    </location>
</feature>
<evidence type="ECO:0000259" key="4">
    <source>
        <dbReference type="PROSITE" id="PS50949"/>
    </source>
</evidence>
<dbReference type="RefSeq" id="WP_069703186.1">
    <property type="nucleotide sequence ID" value="NZ_MJAT01000038.1"/>
</dbReference>
<organism evidence="5 6">
    <name type="scientific">Desulfuribacillus stibiiarsenatis</name>
    <dbReference type="NCBI Taxonomy" id="1390249"/>
    <lineage>
        <taxon>Bacteria</taxon>
        <taxon>Bacillati</taxon>
        <taxon>Bacillota</taxon>
        <taxon>Desulfuribacillia</taxon>
        <taxon>Desulfuribacillales</taxon>
        <taxon>Desulfuribacillaceae</taxon>
        <taxon>Desulfuribacillus</taxon>
    </lineage>
</organism>
<dbReference type="Gene3D" id="1.20.120.530">
    <property type="entry name" value="GntR ligand-binding domain-like"/>
    <property type="match status" value="1"/>
</dbReference>
<dbReference type="EMBL" id="MJAT01000038">
    <property type="protein sequence ID" value="OEH84473.1"/>
    <property type="molecule type" value="Genomic_DNA"/>
</dbReference>
<dbReference type="SUPFAM" id="SSF48008">
    <property type="entry name" value="GntR ligand-binding domain-like"/>
    <property type="match status" value="1"/>
</dbReference>
<evidence type="ECO:0000313" key="5">
    <source>
        <dbReference type="EMBL" id="OEH84473.1"/>
    </source>
</evidence>
<dbReference type="PANTHER" id="PTHR43537">
    <property type="entry name" value="TRANSCRIPTIONAL REGULATOR, GNTR FAMILY"/>
    <property type="match status" value="1"/>
</dbReference>
<accession>A0A1E5L332</accession>
<dbReference type="OrthoDB" id="369138at2"/>
<evidence type="ECO:0000313" key="6">
    <source>
        <dbReference type="Proteomes" id="UP000095255"/>
    </source>
</evidence>
<dbReference type="InterPro" id="IPR036390">
    <property type="entry name" value="WH_DNA-bd_sf"/>
</dbReference>
<keyword evidence="1" id="KW-0805">Transcription regulation</keyword>
<keyword evidence="6" id="KW-1185">Reference proteome</keyword>
<dbReference type="STRING" id="1390249.BHU72_09715"/>
<dbReference type="SUPFAM" id="SSF46785">
    <property type="entry name" value="Winged helix' DNA-binding domain"/>
    <property type="match status" value="1"/>
</dbReference>